<keyword evidence="3" id="KW-1185">Reference proteome</keyword>
<feature type="signal peptide" evidence="1">
    <location>
        <begin position="1"/>
        <end position="20"/>
    </location>
</feature>
<accession>A0A5N1JH27</accession>
<proteinExistence type="predicted"/>
<gene>
    <name evidence="2" type="ORF">F0P93_14305</name>
</gene>
<dbReference type="RefSeq" id="WP_150877056.1">
    <property type="nucleotide sequence ID" value="NZ_VTWS01000003.1"/>
</dbReference>
<dbReference type="EMBL" id="VTWS01000003">
    <property type="protein sequence ID" value="KAA9353797.1"/>
    <property type="molecule type" value="Genomic_DNA"/>
</dbReference>
<evidence type="ECO:0008006" key="4">
    <source>
        <dbReference type="Google" id="ProtNLM"/>
    </source>
</evidence>
<evidence type="ECO:0000313" key="3">
    <source>
        <dbReference type="Proteomes" id="UP000326344"/>
    </source>
</evidence>
<keyword evidence="1" id="KW-0732">Signal</keyword>
<name>A0A5N1JH27_9BACT</name>
<evidence type="ECO:0000256" key="1">
    <source>
        <dbReference type="SAM" id="SignalP"/>
    </source>
</evidence>
<sequence length="165" mass="18048">MKRNPIVSRLTTLFSILILATISFNCQDKAGADLINEAARSGVSLGAYSGFKTAFPSARSVTWNRLQDRIWEARFTEGTTAKVALLQTSGVVVEQGVLLSPDSVPAITRTHLSETFPGSSIHTVLTDVDDEANKPWRVILLDATNARIWRVLFNSDGTFHSATEL</sequence>
<organism evidence="2 3">
    <name type="scientific">Larkinella humicola</name>
    <dbReference type="NCBI Taxonomy" id="2607654"/>
    <lineage>
        <taxon>Bacteria</taxon>
        <taxon>Pseudomonadati</taxon>
        <taxon>Bacteroidota</taxon>
        <taxon>Cytophagia</taxon>
        <taxon>Cytophagales</taxon>
        <taxon>Spirosomataceae</taxon>
        <taxon>Larkinella</taxon>
    </lineage>
</organism>
<dbReference type="Gene3D" id="3.10.450.360">
    <property type="match status" value="1"/>
</dbReference>
<protein>
    <recommendedName>
        <fullName evidence="4">PepSY-like beta-lactamase-inhibitor</fullName>
    </recommendedName>
</protein>
<feature type="chain" id="PRO_5024831651" description="PepSY-like beta-lactamase-inhibitor" evidence="1">
    <location>
        <begin position="21"/>
        <end position="165"/>
    </location>
</feature>
<evidence type="ECO:0000313" key="2">
    <source>
        <dbReference type="EMBL" id="KAA9353797.1"/>
    </source>
</evidence>
<reference evidence="2 3" key="1">
    <citation type="submission" date="2019-09" db="EMBL/GenBank/DDBJ databases">
        <title>Genome Sequence of Larkinella sp MA1.</title>
        <authorList>
            <person name="Srinivasan S."/>
        </authorList>
    </citation>
    <scope>NUCLEOTIDE SEQUENCE [LARGE SCALE GENOMIC DNA]</scope>
    <source>
        <strain evidence="2 3">MA1</strain>
    </source>
</reference>
<comment type="caution">
    <text evidence="2">The sequence shown here is derived from an EMBL/GenBank/DDBJ whole genome shotgun (WGS) entry which is preliminary data.</text>
</comment>
<dbReference type="AlphaFoldDB" id="A0A5N1JH27"/>
<dbReference type="Proteomes" id="UP000326344">
    <property type="component" value="Unassembled WGS sequence"/>
</dbReference>